<dbReference type="Pfam" id="PF13426">
    <property type="entry name" value="PAS_9"/>
    <property type="match status" value="2"/>
</dbReference>
<evidence type="ECO:0000313" key="8">
    <source>
        <dbReference type="Proteomes" id="UP000055136"/>
    </source>
</evidence>
<dbReference type="InterPro" id="IPR029787">
    <property type="entry name" value="Nucleotide_cyclase"/>
</dbReference>
<reference evidence="7" key="1">
    <citation type="submission" date="2015-10" db="EMBL/GenBank/DDBJ databases">
        <title>Description of Candidatus Tenderia electrophaga gen. nov, sp. nov., an Uncultivated Electroautotroph from a Biocathode Enrichment.</title>
        <authorList>
            <person name="Eddie B.J."/>
            <person name="Malanoski A.P."/>
            <person name="Wang Z."/>
            <person name="Hall R.J."/>
            <person name="Oh S.D."/>
            <person name="Heiner C."/>
            <person name="Lin B."/>
            <person name="Strycharz-Glaven S.M."/>
        </authorList>
    </citation>
    <scope>NUCLEOTIDE SEQUENCE [LARGE SCALE GENOMIC DNA]</scope>
    <source>
        <strain evidence="7">NRL1</strain>
    </source>
</reference>
<feature type="domain" description="PAS" evidence="3">
    <location>
        <begin position="220"/>
        <end position="266"/>
    </location>
</feature>
<dbReference type="SUPFAM" id="SSF55073">
    <property type="entry name" value="Nucleotide cyclase"/>
    <property type="match status" value="1"/>
</dbReference>
<feature type="domain" description="EAL" evidence="5">
    <location>
        <begin position="636"/>
        <end position="888"/>
    </location>
</feature>
<dbReference type="InterPro" id="IPR035965">
    <property type="entry name" value="PAS-like_dom_sf"/>
</dbReference>
<gene>
    <name evidence="7" type="ORF">Tel_02255</name>
</gene>
<dbReference type="SMART" id="SM00052">
    <property type="entry name" value="EAL"/>
    <property type="match status" value="1"/>
</dbReference>
<keyword evidence="8" id="KW-1185">Reference proteome</keyword>
<dbReference type="InterPro" id="IPR035919">
    <property type="entry name" value="EAL_sf"/>
</dbReference>
<comment type="cofactor">
    <cofactor evidence="1">
        <name>Mg(2+)</name>
        <dbReference type="ChEBI" id="CHEBI:18420"/>
    </cofactor>
</comment>
<dbReference type="NCBIfam" id="TIGR00254">
    <property type="entry name" value="GGDEF"/>
    <property type="match status" value="1"/>
</dbReference>
<organism evidence="7 8">
    <name type="scientific">Candidatus Tenderia electrophaga</name>
    <dbReference type="NCBI Taxonomy" id="1748243"/>
    <lineage>
        <taxon>Bacteria</taxon>
        <taxon>Pseudomonadati</taxon>
        <taxon>Pseudomonadota</taxon>
        <taxon>Gammaproteobacteria</taxon>
        <taxon>Candidatus Tenderiales</taxon>
        <taxon>Candidatus Tenderiaceae</taxon>
        <taxon>Candidatus Tenderia</taxon>
    </lineage>
</organism>
<accession>A0A0S2TA80</accession>
<evidence type="ECO:0008006" key="9">
    <source>
        <dbReference type="Google" id="ProtNLM"/>
    </source>
</evidence>
<dbReference type="SMART" id="SM00086">
    <property type="entry name" value="PAC"/>
    <property type="match status" value="2"/>
</dbReference>
<dbReference type="PROSITE" id="PS50883">
    <property type="entry name" value="EAL"/>
    <property type="match status" value="1"/>
</dbReference>
<dbReference type="CDD" id="cd01949">
    <property type="entry name" value="GGDEF"/>
    <property type="match status" value="1"/>
</dbReference>
<dbReference type="STRING" id="1748243.Tel_02255"/>
<dbReference type="InterPro" id="IPR043128">
    <property type="entry name" value="Rev_trsase/Diguanyl_cyclase"/>
</dbReference>
<evidence type="ECO:0000313" key="7">
    <source>
        <dbReference type="EMBL" id="ALP52056.1"/>
    </source>
</evidence>
<dbReference type="CDD" id="cd00130">
    <property type="entry name" value="PAS"/>
    <property type="match status" value="2"/>
</dbReference>
<keyword evidence="2" id="KW-1133">Transmembrane helix</keyword>
<dbReference type="InterPro" id="IPR052155">
    <property type="entry name" value="Biofilm_reg_signaling"/>
</dbReference>
<keyword evidence="2" id="KW-0812">Transmembrane</keyword>
<sequence>MYGLAEWVDWWWLTSSLHAHLGGLHHVLVAASSIFLFEFGRRLAHVAWSPAAISAPPPRFLSHWLYVPLLLVVLGGALVSTQFFVSIEILSRYGFVFTGALLTGVALLRYWRTHMQPNVRAIDTRRVKGAFYLLAVSFLLYALVGGIVVPPAAWLPAAVINEHTFPAQFYVPVELARSACGIIMLVALSYVLRFIERDSRRQLQVARADSARDRQTLSRVSRQSEILLRTASDGIHVLNLEGDVVEANDAFCNMLGYTRAEVLGMNVREWDAHFSAEELKIRIPQLLDKLNIFETVHRRKDGRLMDVEISTIGVTIDDEILLYCSSRDITDRKHAEQQLRLVARVFDRAAEGVMITDANQHILTVNDSFVTVTGYEREEVIGKTPAILRSGKQPPEFYKKMWEQLQRRAWWQGEIWNRRKNGELYLEWLSINAVRDESGEVINYIGMFSDVTLIKESRQRMEFLATHDELTGLPNRALFNDHLRLALARSERSGTRLALMFVDLDNFKMINDTLGHEEGDELLMQVSERLKKCVRGIDTVARLGGDEFVVLMEIEGRREAQIMADRILDIFTTCYTLQGQEYLVSSSIGISMFPDDAGDPKILMRHADTAMYRAKEQGKNTYMFFTGDMAEKLSRRMVVENALRRAKEKSDIFLEYQPQIDLHNDRVVGVEALLRWNHNGNVVMPDEFIPIAEESILIAEIDEWVIGDVCRQIREWDKAGLPAFTVSLNVSARQFHNPGIVGRFTNIVSQAGVAAERICLEITEGVLMDVESAASILTELNQVGFRVSVDDFGTGFSSLSYLKRLPIHEVKVDRSFIDGLADDPDDYAITKAIVAMARSMGLKTVAEGVDSEAQQQVLKGIGCDIGQGYLYAQSLPPSALGAWLLQRM</sequence>
<dbReference type="InterPro" id="IPR001610">
    <property type="entry name" value="PAC"/>
</dbReference>
<dbReference type="SMART" id="SM00267">
    <property type="entry name" value="GGDEF"/>
    <property type="match status" value="1"/>
</dbReference>
<evidence type="ECO:0000259" key="4">
    <source>
        <dbReference type="PROSITE" id="PS50113"/>
    </source>
</evidence>
<evidence type="ECO:0000259" key="6">
    <source>
        <dbReference type="PROSITE" id="PS50887"/>
    </source>
</evidence>
<name>A0A0S2TA80_9GAMM</name>
<feature type="domain" description="PAC" evidence="4">
    <location>
        <begin position="411"/>
        <end position="463"/>
    </location>
</feature>
<dbReference type="InterPro" id="IPR000700">
    <property type="entry name" value="PAS-assoc_C"/>
</dbReference>
<feature type="domain" description="PAS" evidence="3">
    <location>
        <begin position="338"/>
        <end position="384"/>
    </location>
</feature>
<dbReference type="Gene3D" id="3.30.450.20">
    <property type="entry name" value="PAS domain"/>
    <property type="match status" value="2"/>
</dbReference>
<dbReference type="EMBL" id="CP013099">
    <property type="protein sequence ID" value="ALP52056.1"/>
    <property type="molecule type" value="Genomic_DNA"/>
</dbReference>
<feature type="transmembrane region" description="Helical" evidence="2">
    <location>
        <begin position="93"/>
        <end position="111"/>
    </location>
</feature>
<dbReference type="PANTHER" id="PTHR44757">
    <property type="entry name" value="DIGUANYLATE CYCLASE DGCP"/>
    <property type="match status" value="1"/>
</dbReference>
<evidence type="ECO:0000259" key="5">
    <source>
        <dbReference type="PROSITE" id="PS50883"/>
    </source>
</evidence>
<dbReference type="Proteomes" id="UP000055136">
    <property type="component" value="Chromosome"/>
</dbReference>
<dbReference type="PROSITE" id="PS50887">
    <property type="entry name" value="GGDEF"/>
    <property type="match status" value="1"/>
</dbReference>
<feature type="transmembrane region" description="Helical" evidence="2">
    <location>
        <begin position="64"/>
        <end position="87"/>
    </location>
</feature>
<dbReference type="Gene3D" id="3.20.20.450">
    <property type="entry name" value="EAL domain"/>
    <property type="match status" value="1"/>
</dbReference>
<dbReference type="CDD" id="cd01948">
    <property type="entry name" value="EAL"/>
    <property type="match status" value="1"/>
</dbReference>
<dbReference type="GO" id="GO:0003824">
    <property type="term" value="F:catalytic activity"/>
    <property type="evidence" value="ECO:0007669"/>
    <property type="project" value="UniProtKB-ARBA"/>
</dbReference>
<dbReference type="InterPro" id="IPR000014">
    <property type="entry name" value="PAS"/>
</dbReference>
<dbReference type="KEGG" id="tee:Tel_02255"/>
<evidence type="ECO:0000256" key="2">
    <source>
        <dbReference type="SAM" id="Phobius"/>
    </source>
</evidence>
<feature type="transmembrane region" description="Helical" evidence="2">
    <location>
        <begin position="131"/>
        <end position="155"/>
    </location>
</feature>
<proteinExistence type="predicted"/>
<dbReference type="InterPro" id="IPR000160">
    <property type="entry name" value="GGDEF_dom"/>
</dbReference>
<dbReference type="FunFam" id="3.30.70.270:FF:000001">
    <property type="entry name" value="Diguanylate cyclase domain protein"/>
    <property type="match status" value="1"/>
</dbReference>
<protein>
    <recommendedName>
        <fullName evidence="9">Diguanylate cyclase</fullName>
    </recommendedName>
</protein>
<dbReference type="SUPFAM" id="SSF55785">
    <property type="entry name" value="PYP-like sensor domain (PAS domain)"/>
    <property type="match status" value="2"/>
</dbReference>
<dbReference type="PROSITE" id="PS50113">
    <property type="entry name" value="PAC"/>
    <property type="match status" value="1"/>
</dbReference>
<keyword evidence="2" id="KW-0472">Membrane</keyword>
<dbReference type="NCBIfam" id="TIGR00229">
    <property type="entry name" value="sensory_box"/>
    <property type="match status" value="2"/>
</dbReference>
<evidence type="ECO:0000259" key="3">
    <source>
        <dbReference type="PROSITE" id="PS50112"/>
    </source>
</evidence>
<dbReference type="InterPro" id="IPR001633">
    <property type="entry name" value="EAL_dom"/>
</dbReference>
<dbReference type="Pfam" id="PF00990">
    <property type="entry name" value="GGDEF"/>
    <property type="match status" value="1"/>
</dbReference>
<dbReference type="PANTHER" id="PTHR44757:SF2">
    <property type="entry name" value="BIOFILM ARCHITECTURE MAINTENANCE PROTEIN MBAA"/>
    <property type="match status" value="1"/>
</dbReference>
<feature type="transmembrane region" description="Helical" evidence="2">
    <location>
        <begin position="20"/>
        <end position="39"/>
    </location>
</feature>
<dbReference type="Gene3D" id="3.30.70.270">
    <property type="match status" value="1"/>
</dbReference>
<dbReference type="PROSITE" id="PS50112">
    <property type="entry name" value="PAS"/>
    <property type="match status" value="2"/>
</dbReference>
<feature type="domain" description="GGDEF" evidence="6">
    <location>
        <begin position="495"/>
        <end position="627"/>
    </location>
</feature>
<dbReference type="SUPFAM" id="SSF141868">
    <property type="entry name" value="EAL domain-like"/>
    <property type="match status" value="1"/>
</dbReference>
<dbReference type="SMART" id="SM00091">
    <property type="entry name" value="PAS"/>
    <property type="match status" value="2"/>
</dbReference>
<evidence type="ECO:0000256" key="1">
    <source>
        <dbReference type="ARBA" id="ARBA00001946"/>
    </source>
</evidence>
<dbReference type="AlphaFoldDB" id="A0A0S2TA80"/>
<dbReference type="Pfam" id="PF00563">
    <property type="entry name" value="EAL"/>
    <property type="match status" value="1"/>
</dbReference>